<comment type="caution">
    <text evidence="2">The sequence shown here is derived from an EMBL/GenBank/DDBJ whole genome shotgun (WGS) entry which is preliminary data.</text>
</comment>
<dbReference type="PANTHER" id="PTHR19328">
    <property type="entry name" value="HEDGEHOG-INTERACTING PROTEIN"/>
    <property type="match status" value="1"/>
</dbReference>
<dbReference type="Proteomes" id="UP000228593">
    <property type="component" value="Unassembled WGS sequence"/>
</dbReference>
<dbReference type="PANTHER" id="PTHR19328:SF75">
    <property type="entry name" value="ALDOSE SUGAR DEHYDROGENASE YLII"/>
    <property type="match status" value="1"/>
</dbReference>
<dbReference type="Pfam" id="PF07995">
    <property type="entry name" value="GSDH"/>
    <property type="match status" value="1"/>
</dbReference>
<evidence type="ECO:0000259" key="1">
    <source>
        <dbReference type="Pfam" id="PF07995"/>
    </source>
</evidence>
<dbReference type="Gene3D" id="2.120.10.30">
    <property type="entry name" value="TolB, C-terminal domain"/>
    <property type="match status" value="1"/>
</dbReference>
<reference evidence="2 3" key="1">
    <citation type="submission" date="2017-10" db="EMBL/GenBank/DDBJ databases">
        <title>Massilia psychrophilum sp. nov., a novel purple-pigmented bacterium isolated from Tianshan glacier, Xinjiang Municipality, China.</title>
        <authorList>
            <person name="Wang H."/>
        </authorList>
    </citation>
    <scope>NUCLEOTIDE SEQUENCE [LARGE SCALE GENOMIC DNA]</scope>
    <source>
        <strain evidence="2 3">JCM 30813</strain>
    </source>
</reference>
<dbReference type="RefSeq" id="WP_099916095.1">
    <property type="nucleotide sequence ID" value="NZ_BMHS01000022.1"/>
</dbReference>
<dbReference type="AlphaFoldDB" id="A0A2G8T0X9"/>
<dbReference type="InterPro" id="IPR011042">
    <property type="entry name" value="6-blade_b-propeller_TolB-like"/>
</dbReference>
<proteinExistence type="predicted"/>
<dbReference type="InterPro" id="IPR011041">
    <property type="entry name" value="Quinoprot_gluc/sorb_DH_b-prop"/>
</dbReference>
<organism evidence="2 3">
    <name type="scientific">Massilia psychrophila</name>
    <dbReference type="NCBI Taxonomy" id="1603353"/>
    <lineage>
        <taxon>Bacteria</taxon>
        <taxon>Pseudomonadati</taxon>
        <taxon>Pseudomonadota</taxon>
        <taxon>Betaproteobacteria</taxon>
        <taxon>Burkholderiales</taxon>
        <taxon>Oxalobacteraceae</taxon>
        <taxon>Telluria group</taxon>
        <taxon>Massilia</taxon>
    </lineage>
</organism>
<feature type="domain" description="Glucose/Sorbosone dehydrogenase" evidence="1">
    <location>
        <begin position="69"/>
        <end position="395"/>
    </location>
</feature>
<keyword evidence="3" id="KW-1185">Reference proteome</keyword>
<gene>
    <name evidence="2" type="ORF">CR103_11320</name>
</gene>
<sequence>MQVGHTRAVGRLPVARLGSLLALLAGCGGGGGMPGNADAPLPAPTPTAPLLLAARQVATGLDSPVFLTAPTGDPRQFIVERAGRIRILQNGALLALPFLDVSARVSVAGEGGLLSMAFHPQFATNGKFFIYYTDRAGDIVVERRSVSPNPGLADPTAVLEIIRIAHPGFTNHYGGLVAFGPDGFLYLGTGDGGGAGDPAGNAQNPASLLGKLLRLDVGAATAGAPYTIPPGNPFVGQAGRRAEIWASGLRNPWRFAFDGGNLTIADVGQGSREEVNISQVAQGGLNYGWNIREGTLCFNAASCPGADAGLAAPAFEYDHATGCSIIGGYVYRGRAIPELAGQYFYSDYCAGFLKSVVASGTAASAGVRAQADWDVGKLGAIVSFGRDADGELYIISAAGIVYKLVRAGAAPG</sequence>
<dbReference type="EMBL" id="PDOB01000015">
    <property type="protein sequence ID" value="PIL39679.1"/>
    <property type="molecule type" value="Genomic_DNA"/>
</dbReference>
<evidence type="ECO:0000313" key="2">
    <source>
        <dbReference type="EMBL" id="PIL39679.1"/>
    </source>
</evidence>
<evidence type="ECO:0000313" key="3">
    <source>
        <dbReference type="Proteomes" id="UP000228593"/>
    </source>
</evidence>
<dbReference type="SUPFAM" id="SSF50952">
    <property type="entry name" value="Soluble quinoprotein glucose dehydrogenase"/>
    <property type="match status" value="1"/>
</dbReference>
<protein>
    <submittedName>
        <fullName evidence="2">Glucose dehydrogenase</fullName>
    </submittedName>
</protein>
<dbReference type="PROSITE" id="PS51257">
    <property type="entry name" value="PROKAR_LIPOPROTEIN"/>
    <property type="match status" value="1"/>
</dbReference>
<name>A0A2G8T0X9_9BURK</name>
<dbReference type="InterPro" id="IPR012938">
    <property type="entry name" value="Glc/Sorbosone_DH"/>
</dbReference>
<dbReference type="OrthoDB" id="9770043at2"/>
<accession>A0A2G8T0X9</accession>